<protein>
    <recommendedName>
        <fullName evidence="4">Miraculin</fullName>
    </recommendedName>
</protein>
<feature type="chain" id="PRO_5042810979" description="Miraculin" evidence="1">
    <location>
        <begin position="22"/>
        <end position="210"/>
    </location>
</feature>
<evidence type="ECO:0008006" key="4">
    <source>
        <dbReference type="Google" id="ProtNLM"/>
    </source>
</evidence>
<accession>A0AAN9QI61</accession>
<dbReference type="GO" id="GO:0004866">
    <property type="term" value="F:endopeptidase inhibitor activity"/>
    <property type="evidence" value="ECO:0007669"/>
    <property type="project" value="InterPro"/>
</dbReference>
<reference evidence="2 3" key="1">
    <citation type="submission" date="2024-01" db="EMBL/GenBank/DDBJ databases">
        <title>The genomes of 5 underutilized Papilionoideae crops provide insights into root nodulation and disease resistanc.</title>
        <authorList>
            <person name="Jiang F."/>
        </authorList>
    </citation>
    <scope>NUCLEOTIDE SEQUENCE [LARGE SCALE GENOMIC DNA]</scope>
    <source>
        <strain evidence="2">LVBAO_FW01</strain>
        <tissue evidence="2">Leaves</tissue>
    </source>
</reference>
<dbReference type="PANTHER" id="PTHR33107">
    <property type="entry name" value="KUNITZ TRYPSIN INHIBITOR 2"/>
    <property type="match status" value="1"/>
</dbReference>
<feature type="signal peptide" evidence="1">
    <location>
        <begin position="1"/>
        <end position="21"/>
    </location>
</feature>
<gene>
    <name evidence="2" type="ORF">VNO77_19028</name>
</gene>
<comment type="caution">
    <text evidence="2">The sequence shown here is derived from an EMBL/GenBank/DDBJ whole genome shotgun (WGS) entry which is preliminary data.</text>
</comment>
<dbReference type="CDD" id="cd23375">
    <property type="entry name" value="beta-trefoil_STI_VvMLP-like"/>
    <property type="match status" value="1"/>
</dbReference>
<proteinExistence type="predicted"/>
<evidence type="ECO:0000313" key="2">
    <source>
        <dbReference type="EMBL" id="KAK7338420.1"/>
    </source>
</evidence>
<evidence type="ECO:0000313" key="3">
    <source>
        <dbReference type="Proteomes" id="UP001367508"/>
    </source>
</evidence>
<dbReference type="Proteomes" id="UP001367508">
    <property type="component" value="Unassembled WGS sequence"/>
</dbReference>
<dbReference type="AlphaFoldDB" id="A0AAN9QI61"/>
<dbReference type="Pfam" id="PF00197">
    <property type="entry name" value="Kunitz_legume"/>
    <property type="match status" value="1"/>
</dbReference>
<evidence type="ECO:0000256" key="1">
    <source>
        <dbReference type="SAM" id="SignalP"/>
    </source>
</evidence>
<dbReference type="InterPro" id="IPR002160">
    <property type="entry name" value="Prot_inh_Kunz-lg"/>
</dbReference>
<dbReference type="SMART" id="SM00452">
    <property type="entry name" value="STI"/>
    <property type="match status" value="1"/>
</dbReference>
<sequence length="210" mass="23275">MTPLALLFLLLVAFTTRPARGAEPPEEVRDTSGKLVRKASNYFILPYSITCGTRCGIALLRAGNKTCPLELAEQDEAMQFRFVPANFKKGVIRVSTDLNVIHTFPTNCSSSVTVWKVGEVDAATGERFVTTGGVQGNPGPQTIHNWFKIEKFENGYKLVYCPTVCESCKVVCKDIGIYPDEDRNSRLALSDVPFEVKFQRARSRYGKANA</sequence>
<dbReference type="InterPro" id="IPR011065">
    <property type="entry name" value="Kunitz_inhibitor_STI-like_sf"/>
</dbReference>
<dbReference type="PANTHER" id="PTHR33107:SF78">
    <property type="entry name" value="NODULE CYSTEINE-RICH (NCR) SECRETED PEPTIDE"/>
    <property type="match status" value="1"/>
</dbReference>
<keyword evidence="3" id="KW-1185">Reference proteome</keyword>
<dbReference type="EMBL" id="JAYMYQ010000004">
    <property type="protein sequence ID" value="KAK7338420.1"/>
    <property type="molecule type" value="Genomic_DNA"/>
</dbReference>
<name>A0AAN9QI61_CANGL</name>
<keyword evidence="1" id="KW-0732">Signal</keyword>
<organism evidence="2 3">
    <name type="scientific">Canavalia gladiata</name>
    <name type="common">Sword bean</name>
    <name type="synonym">Dolichos gladiatus</name>
    <dbReference type="NCBI Taxonomy" id="3824"/>
    <lineage>
        <taxon>Eukaryota</taxon>
        <taxon>Viridiplantae</taxon>
        <taxon>Streptophyta</taxon>
        <taxon>Embryophyta</taxon>
        <taxon>Tracheophyta</taxon>
        <taxon>Spermatophyta</taxon>
        <taxon>Magnoliopsida</taxon>
        <taxon>eudicotyledons</taxon>
        <taxon>Gunneridae</taxon>
        <taxon>Pentapetalae</taxon>
        <taxon>rosids</taxon>
        <taxon>fabids</taxon>
        <taxon>Fabales</taxon>
        <taxon>Fabaceae</taxon>
        <taxon>Papilionoideae</taxon>
        <taxon>50 kb inversion clade</taxon>
        <taxon>NPAAA clade</taxon>
        <taxon>indigoferoid/millettioid clade</taxon>
        <taxon>Phaseoleae</taxon>
        <taxon>Canavalia</taxon>
    </lineage>
</organism>
<dbReference type="Gene3D" id="2.80.10.50">
    <property type="match status" value="1"/>
</dbReference>
<dbReference type="SUPFAM" id="SSF50386">
    <property type="entry name" value="STI-like"/>
    <property type="match status" value="1"/>
</dbReference>